<name>A0A9W4I4X4_9EURO</name>
<evidence type="ECO:0000256" key="7">
    <source>
        <dbReference type="ARBA" id="ARBA00047899"/>
    </source>
</evidence>
<evidence type="ECO:0000256" key="1">
    <source>
        <dbReference type="ARBA" id="ARBA00012513"/>
    </source>
</evidence>
<keyword evidence="4 9" id="KW-0547">Nucleotide-binding</keyword>
<evidence type="ECO:0000256" key="8">
    <source>
        <dbReference type="ARBA" id="ARBA00048679"/>
    </source>
</evidence>
<evidence type="ECO:0000256" key="9">
    <source>
        <dbReference type="PROSITE-ProRule" id="PRU10141"/>
    </source>
</evidence>
<feature type="domain" description="Protein kinase" evidence="10">
    <location>
        <begin position="100"/>
        <end position="497"/>
    </location>
</feature>
<dbReference type="PROSITE" id="PS50011">
    <property type="entry name" value="PROTEIN_KINASE_DOM"/>
    <property type="match status" value="1"/>
</dbReference>
<dbReference type="EC" id="2.7.11.1" evidence="1"/>
<dbReference type="Gene3D" id="1.10.510.10">
    <property type="entry name" value="Transferase(Phosphotransferase) domain 1"/>
    <property type="match status" value="1"/>
</dbReference>
<comment type="catalytic activity">
    <reaction evidence="7">
        <text>L-threonyl-[protein] + ATP = O-phospho-L-threonyl-[protein] + ADP + H(+)</text>
        <dbReference type="Rhea" id="RHEA:46608"/>
        <dbReference type="Rhea" id="RHEA-COMP:11060"/>
        <dbReference type="Rhea" id="RHEA-COMP:11605"/>
        <dbReference type="ChEBI" id="CHEBI:15378"/>
        <dbReference type="ChEBI" id="CHEBI:30013"/>
        <dbReference type="ChEBI" id="CHEBI:30616"/>
        <dbReference type="ChEBI" id="CHEBI:61977"/>
        <dbReference type="ChEBI" id="CHEBI:456216"/>
        <dbReference type="EC" id="2.7.11.1"/>
    </reaction>
</comment>
<evidence type="ECO:0000256" key="3">
    <source>
        <dbReference type="ARBA" id="ARBA00022679"/>
    </source>
</evidence>
<dbReference type="Gene3D" id="3.30.200.20">
    <property type="entry name" value="Phosphorylase Kinase, domain 1"/>
    <property type="match status" value="1"/>
</dbReference>
<comment type="catalytic activity">
    <reaction evidence="8">
        <text>L-seryl-[protein] + ATP = O-phospho-L-seryl-[protein] + ADP + H(+)</text>
        <dbReference type="Rhea" id="RHEA:17989"/>
        <dbReference type="Rhea" id="RHEA-COMP:9863"/>
        <dbReference type="Rhea" id="RHEA-COMP:11604"/>
        <dbReference type="ChEBI" id="CHEBI:15378"/>
        <dbReference type="ChEBI" id="CHEBI:29999"/>
        <dbReference type="ChEBI" id="CHEBI:30616"/>
        <dbReference type="ChEBI" id="CHEBI:83421"/>
        <dbReference type="ChEBI" id="CHEBI:456216"/>
        <dbReference type="EC" id="2.7.11.1"/>
    </reaction>
</comment>
<dbReference type="Proteomes" id="UP001152649">
    <property type="component" value="Unassembled WGS sequence"/>
</dbReference>
<keyword evidence="3" id="KW-0808">Transferase</keyword>
<dbReference type="EMBL" id="CAJVPG010000016">
    <property type="protein sequence ID" value="CAG8239166.1"/>
    <property type="molecule type" value="Genomic_DNA"/>
</dbReference>
<dbReference type="CDD" id="cd05118">
    <property type="entry name" value="STKc_CMGC"/>
    <property type="match status" value="1"/>
</dbReference>
<dbReference type="PROSITE" id="PS00107">
    <property type="entry name" value="PROTEIN_KINASE_ATP"/>
    <property type="match status" value="1"/>
</dbReference>
<dbReference type="InterPro" id="IPR000719">
    <property type="entry name" value="Prot_kinase_dom"/>
</dbReference>
<protein>
    <recommendedName>
        <fullName evidence="1">non-specific serine/threonine protein kinase</fullName>
        <ecNumber evidence="1">2.7.11.1</ecNumber>
    </recommendedName>
</protein>
<keyword evidence="6 9" id="KW-0067">ATP-binding</keyword>
<evidence type="ECO:0000256" key="5">
    <source>
        <dbReference type="ARBA" id="ARBA00022777"/>
    </source>
</evidence>
<reference evidence="11" key="1">
    <citation type="submission" date="2021-07" db="EMBL/GenBank/DDBJ databases">
        <authorList>
            <person name="Branca A.L. A."/>
        </authorList>
    </citation>
    <scope>NUCLEOTIDE SEQUENCE</scope>
</reference>
<dbReference type="Pfam" id="PF00069">
    <property type="entry name" value="Pkinase"/>
    <property type="match status" value="2"/>
</dbReference>
<accession>A0A9W4I4X4</accession>
<dbReference type="SUPFAM" id="SSF56112">
    <property type="entry name" value="Protein kinase-like (PK-like)"/>
    <property type="match status" value="1"/>
</dbReference>
<dbReference type="GO" id="GO:0000245">
    <property type="term" value="P:spliceosomal complex assembly"/>
    <property type="evidence" value="ECO:0007669"/>
    <property type="project" value="TreeGrafter"/>
</dbReference>
<dbReference type="SMART" id="SM00220">
    <property type="entry name" value="S_TKc"/>
    <property type="match status" value="1"/>
</dbReference>
<dbReference type="GO" id="GO:0005524">
    <property type="term" value="F:ATP binding"/>
    <property type="evidence" value="ECO:0007669"/>
    <property type="project" value="UniProtKB-UniRule"/>
</dbReference>
<dbReference type="GO" id="GO:0004674">
    <property type="term" value="F:protein serine/threonine kinase activity"/>
    <property type="evidence" value="ECO:0007669"/>
    <property type="project" value="UniProtKB-KW"/>
</dbReference>
<feature type="binding site" evidence="9">
    <location>
        <position position="129"/>
    </location>
    <ligand>
        <name>ATP</name>
        <dbReference type="ChEBI" id="CHEBI:30616"/>
    </ligand>
</feature>
<dbReference type="PANTHER" id="PTHR47634:SF9">
    <property type="entry name" value="PROTEIN KINASE DOMAIN-CONTAINING PROTEIN-RELATED"/>
    <property type="match status" value="1"/>
</dbReference>
<organism evidence="11 12">
    <name type="scientific">Penicillium salamii</name>
    <dbReference type="NCBI Taxonomy" id="1612424"/>
    <lineage>
        <taxon>Eukaryota</taxon>
        <taxon>Fungi</taxon>
        <taxon>Dikarya</taxon>
        <taxon>Ascomycota</taxon>
        <taxon>Pezizomycotina</taxon>
        <taxon>Eurotiomycetes</taxon>
        <taxon>Eurotiomycetidae</taxon>
        <taxon>Eurotiales</taxon>
        <taxon>Aspergillaceae</taxon>
        <taxon>Penicillium</taxon>
    </lineage>
</organism>
<dbReference type="InterPro" id="IPR017441">
    <property type="entry name" value="Protein_kinase_ATP_BS"/>
</dbReference>
<evidence type="ECO:0000256" key="4">
    <source>
        <dbReference type="ARBA" id="ARBA00022741"/>
    </source>
</evidence>
<keyword evidence="2" id="KW-0723">Serine/threonine-protein kinase</keyword>
<dbReference type="InterPro" id="IPR051334">
    <property type="entry name" value="SRPK"/>
</dbReference>
<proteinExistence type="predicted"/>
<dbReference type="PANTHER" id="PTHR47634">
    <property type="entry name" value="PROTEIN KINASE DOMAIN-CONTAINING PROTEIN-RELATED"/>
    <property type="match status" value="1"/>
</dbReference>
<evidence type="ECO:0000256" key="2">
    <source>
        <dbReference type="ARBA" id="ARBA00022527"/>
    </source>
</evidence>
<keyword evidence="12" id="KW-1185">Reference proteome</keyword>
<sequence length="511" mass="58009">MCPGSLVPRFLRTSIQFFPKFWTSVSQSLIPYKTFPLATFKRRISIAVMSTSSPPTPPSRALIDDERRFKTITLPCEWVEDYRPGGYHPVVLGDVFNHQYKVIRKLGEGSYSTVWLAHDLNNSRYVALKILVSEISESTTELRILRHIIEYAPEEGSRYITRLLGEFEHRGPNGLHKCLVLEPMGPSVNTMVEELPQFKPRRRGMKIRYPLQMAKSILKQSLQALAFLHENGIAHGDFQPGNILFPLIDVDSTPEELLLQEEDVQARSISPPVQRLDGKQDKWAPQYLCVAQPLVPFTCYAEGFKVKLSDMGGGQSLYSFFLTNINTHTSIPWTAYFFTDPPTKPVTPLGLRAPELILTGAVNNTVDIWSFGCLIFELITGQPLFCIPCSEMEDDDHLLSLTAQLGALPDELFRHWTTSSLYFTPERKLFNCQLGGVAPGEEPLIVEQTSMEECFDRAGPDLDEEEANKVKALIRWILQYDPGKRPSPTKILSDPWFCEIDVVRTTHLRYL</sequence>
<dbReference type="InterPro" id="IPR011009">
    <property type="entry name" value="Kinase-like_dom_sf"/>
</dbReference>
<dbReference type="GO" id="GO:0050684">
    <property type="term" value="P:regulation of mRNA processing"/>
    <property type="evidence" value="ECO:0007669"/>
    <property type="project" value="TreeGrafter"/>
</dbReference>
<evidence type="ECO:0000259" key="10">
    <source>
        <dbReference type="PROSITE" id="PS50011"/>
    </source>
</evidence>
<keyword evidence="5" id="KW-0418">Kinase</keyword>
<dbReference type="OrthoDB" id="340681at2759"/>
<dbReference type="AlphaFoldDB" id="A0A9W4I4X4"/>
<gene>
    <name evidence="11" type="ORF">PSALAMII_LOCUS461</name>
</gene>
<evidence type="ECO:0000313" key="11">
    <source>
        <dbReference type="EMBL" id="CAG8239166.1"/>
    </source>
</evidence>
<evidence type="ECO:0000313" key="12">
    <source>
        <dbReference type="Proteomes" id="UP001152649"/>
    </source>
</evidence>
<comment type="caution">
    <text evidence="11">The sequence shown here is derived from an EMBL/GenBank/DDBJ whole genome shotgun (WGS) entry which is preliminary data.</text>
</comment>
<evidence type="ECO:0000256" key="6">
    <source>
        <dbReference type="ARBA" id="ARBA00022840"/>
    </source>
</evidence>